<feature type="domain" description="RNA polymerase sigma factor 70 region 4 type 2" evidence="6">
    <location>
        <begin position="128"/>
        <end position="174"/>
    </location>
</feature>
<dbReference type="InterPro" id="IPR013325">
    <property type="entry name" value="RNA_pol_sigma_r2"/>
</dbReference>
<organism evidence="7 8">
    <name type="scientific">Mucilaginibacter straminoryzae</name>
    <dbReference type="NCBI Taxonomy" id="2932774"/>
    <lineage>
        <taxon>Bacteria</taxon>
        <taxon>Pseudomonadati</taxon>
        <taxon>Bacteroidota</taxon>
        <taxon>Sphingobacteriia</taxon>
        <taxon>Sphingobacteriales</taxon>
        <taxon>Sphingobacteriaceae</taxon>
        <taxon>Mucilaginibacter</taxon>
    </lineage>
</organism>
<dbReference type="AlphaFoldDB" id="A0A9X2BA40"/>
<evidence type="ECO:0000256" key="4">
    <source>
        <dbReference type="ARBA" id="ARBA00023163"/>
    </source>
</evidence>
<keyword evidence="4" id="KW-0804">Transcription</keyword>
<dbReference type="GO" id="GO:0006352">
    <property type="term" value="P:DNA-templated transcription initiation"/>
    <property type="evidence" value="ECO:0007669"/>
    <property type="project" value="InterPro"/>
</dbReference>
<name>A0A9X2BA40_9SPHI</name>
<comment type="similarity">
    <text evidence="1">Belongs to the sigma-70 factor family. ECF subfamily.</text>
</comment>
<feature type="domain" description="RNA polymerase sigma-70 region 2" evidence="5">
    <location>
        <begin position="27"/>
        <end position="92"/>
    </location>
</feature>
<dbReference type="InterPro" id="IPR013249">
    <property type="entry name" value="RNA_pol_sigma70_r4_t2"/>
</dbReference>
<evidence type="ECO:0000313" key="8">
    <source>
        <dbReference type="Proteomes" id="UP001139450"/>
    </source>
</evidence>
<dbReference type="Pfam" id="PF08281">
    <property type="entry name" value="Sigma70_r4_2"/>
    <property type="match status" value="1"/>
</dbReference>
<keyword evidence="8" id="KW-1185">Reference proteome</keyword>
<dbReference type="GO" id="GO:0003677">
    <property type="term" value="F:DNA binding"/>
    <property type="evidence" value="ECO:0007669"/>
    <property type="project" value="InterPro"/>
</dbReference>
<reference evidence="7" key="1">
    <citation type="submission" date="2022-04" db="EMBL/GenBank/DDBJ databases">
        <title>Mucilaginibacter sp. RS28 isolated from freshwater.</title>
        <authorList>
            <person name="Ko S.-R."/>
        </authorList>
    </citation>
    <scope>NUCLEOTIDE SEQUENCE</scope>
    <source>
        <strain evidence="7">RS28</strain>
    </source>
</reference>
<dbReference type="RefSeq" id="WP_245131852.1">
    <property type="nucleotide sequence ID" value="NZ_JALJEJ010000009.1"/>
</dbReference>
<dbReference type="SUPFAM" id="SSF88659">
    <property type="entry name" value="Sigma3 and sigma4 domains of RNA polymerase sigma factors"/>
    <property type="match status" value="1"/>
</dbReference>
<dbReference type="InterPro" id="IPR036388">
    <property type="entry name" value="WH-like_DNA-bd_sf"/>
</dbReference>
<protein>
    <submittedName>
        <fullName evidence="7">Sigma-70 family RNA polymerase sigma factor</fullName>
    </submittedName>
</protein>
<dbReference type="NCBIfam" id="TIGR02937">
    <property type="entry name" value="sigma70-ECF"/>
    <property type="match status" value="1"/>
</dbReference>
<dbReference type="EMBL" id="JALJEJ010000009">
    <property type="protein sequence ID" value="MCJ8211334.1"/>
    <property type="molecule type" value="Genomic_DNA"/>
</dbReference>
<proteinExistence type="inferred from homology"/>
<comment type="caution">
    <text evidence="7">The sequence shown here is derived from an EMBL/GenBank/DDBJ whole genome shotgun (WGS) entry which is preliminary data.</text>
</comment>
<accession>A0A9X2BA40</accession>
<dbReference type="PANTHER" id="PTHR43133">
    <property type="entry name" value="RNA POLYMERASE ECF-TYPE SIGMA FACTO"/>
    <property type="match status" value="1"/>
</dbReference>
<evidence type="ECO:0000259" key="5">
    <source>
        <dbReference type="Pfam" id="PF04542"/>
    </source>
</evidence>
<evidence type="ECO:0000256" key="2">
    <source>
        <dbReference type="ARBA" id="ARBA00023015"/>
    </source>
</evidence>
<dbReference type="Pfam" id="PF04542">
    <property type="entry name" value="Sigma70_r2"/>
    <property type="match status" value="1"/>
</dbReference>
<dbReference type="InterPro" id="IPR039425">
    <property type="entry name" value="RNA_pol_sigma-70-like"/>
</dbReference>
<dbReference type="Proteomes" id="UP001139450">
    <property type="component" value="Unassembled WGS sequence"/>
</dbReference>
<dbReference type="Gene3D" id="1.10.1740.10">
    <property type="match status" value="1"/>
</dbReference>
<dbReference type="InterPro" id="IPR007627">
    <property type="entry name" value="RNA_pol_sigma70_r2"/>
</dbReference>
<sequence>MTTAHLESDAELIELISGNDYAAFEVIYSRHSDAIRKILIRILKSEQLADDLCQEIFLHLWSSRYNLGHIKAIKGYLLTTARNRALDHLKAALRTESTMANMIRNFNEQRNTTDEELLTKEYLLFLNRILSSLPERTRQIFSLCREQGKSYDEVAQMLDISRSAVKNHMVLSMKVLSKSVQKELGISLSMLLACIFRH</sequence>
<keyword evidence="3" id="KW-0731">Sigma factor</keyword>
<dbReference type="GO" id="GO:0016987">
    <property type="term" value="F:sigma factor activity"/>
    <property type="evidence" value="ECO:0007669"/>
    <property type="project" value="UniProtKB-KW"/>
</dbReference>
<evidence type="ECO:0000256" key="1">
    <source>
        <dbReference type="ARBA" id="ARBA00010641"/>
    </source>
</evidence>
<dbReference type="PANTHER" id="PTHR43133:SF46">
    <property type="entry name" value="RNA POLYMERASE SIGMA-70 FACTOR ECF SUBFAMILY"/>
    <property type="match status" value="1"/>
</dbReference>
<evidence type="ECO:0000256" key="3">
    <source>
        <dbReference type="ARBA" id="ARBA00023082"/>
    </source>
</evidence>
<dbReference type="InterPro" id="IPR014284">
    <property type="entry name" value="RNA_pol_sigma-70_dom"/>
</dbReference>
<evidence type="ECO:0000259" key="6">
    <source>
        <dbReference type="Pfam" id="PF08281"/>
    </source>
</evidence>
<dbReference type="InterPro" id="IPR013324">
    <property type="entry name" value="RNA_pol_sigma_r3/r4-like"/>
</dbReference>
<dbReference type="SUPFAM" id="SSF88946">
    <property type="entry name" value="Sigma2 domain of RNA polymerase sigma factors"/>
    <property type="match status" value="1"/>
</dbReference>
<gene>
    <name evidence="7" type="ORF">MUY27_16570</name>
</gene>
<dbReference type="Gene3D" id="1.10.10.10">
    <property type="entry name" value="Winged helix-like DNA-binding domain superfamily/Winged helix DNA-binding domain"/>
    <property type="match status" value="1"/>
</dbReference>
<keyword evidence="2" id="KW-0805">Transcription regulation</keyword>
<evidence type="ECO:0000313" key="7">
    <source>
        <dbReference type="EMBL" id="MCJ8211334.1"/>
    </source>
</evidence>